<evidence type="ECO:0000313" key="3">
    <source>
        <dbReference type="EMBL" id="KZF25501.1"/>
    </source>
</evidence>
<proteinExistence type="predicted"/>
<evidence type="ECO:0000313" key="4">
    <source>
        <dbReference type="Proteomes" id="UP000076632"/>
    </source>
</evidence>
<accession>A0A165IX93</accession>
<name>A0A165IX93_XYLHT</name>
<gene>
    <name evidence="3" type="ORF">L228DRAFT_280741</name>
</gene>
<dbReference type="OMA" id="ILMAWAI"/>
<dbReference type="EMBL" id="KV407455">
    <property type="protein sequence ID" value="KZF25501.1"/>
    <property type="molecule type" value="Genomic_DNA"/>
</dbReference>
<dbReference type="InParanoid" id="A0A165IX93"/>
<feature type="transmembrane region" description="Helical" evidence="2">
    <location>
        <begin position="158"/>
        <end position="175"/>
    </location>
</feature>
<evidence type="ECO:0000256" key="1">
    <source>
        <dbReference type="SAM" id="MobiDB-lite"/>
    </source>
</evidence>
<sequence>MATTRLRKTFQYPGDEDEDELPEHMDEEEQEKFIEQLREEDEKRNAFYTKSFVIVLLLLNLAYIHPVYNARSFQHILLSLLGVTSLLSSAYSLWYMPLRAKPDPKGKRPLRPGMDFEVGEWGGGPIEQYLGVLNAGLCALLALAAVRLKGRSSAPDGFWILCLLPGVASALVFTAKRTMLLVDVAELENLRYRYKGA</sequence>
<evidence type="ECO:0000256" key="2">
    <source>
        <dbReference type="SAM" id="Phobius"/>
    </source>
</evidence>
<reference evidence="3 4" key="1">
    <citation type="journal article" date="2016" name="Fungal Biol.">
        <title>The genome of Xylona heveae provides a window into fungal endophytism.</title>
        <authorList>
            <person name="Gazis R."/>
            <person name="Kuo A."/>
            <person name="Riley R."/>
            <person name="LaButti K."/>
            <person name="Lipzen A."/>
            <person name="Lin J."/>
            <person name="Amirebrahimi M."/>
            <person name="Hesse C.N."/>
            <person name="Spatafora J.W."/>
            <person name="Henrissat B."/>
            <person name="Hainaut M."/>
            <person name="Grigoriev I.V."/>
            <person name="Hibbett D.S."/>
        </authorList>
    </citation>
    <scope>NUCLEOTIDE SEQUENCE [LARGE SCALE GENOMIC DNA]</scope>
    <source>
        <strain evidence="3 4">TC161</strain>
    </source>
</reference>
<feature type="transmembrane region" description="Helical" evidence="2">
    <location>
        <begin position="129"/>
        <end position="146"/>
    </location>
</feature>
<keyword evidence="2" id="KW-1133">Transmembrane helix</keyword>
<keyword evidence="2" id="KW-0472">Membrane</keyword>
<feature type="transmembrane region" description="Helical" evidence="2">
    <location>
        <begin position="47"/>
        <end position="64"/>
    </location>
</feature>
<protein>
    <recommendedName>
        <fullName evidence="5">Transmembrane protein</fullName>
    </recommendedName>
</protein>
<feature type="region of interest" description="Disordered" evidence="1">
    <location>
        <begin position="1"/>
        <end position="28"/>
    </location>
</feature>
<feature type="transmembrane region" description="Helical" evidence="2">
    <location>
        <begin position="76"/>
        <end position="96"/>
    </location>
</feature>
<keyword evidence="4" id="KW-1185">Reference proteome</keyword>
<dbReference type="RefSeq" id="XP_018191056.1">
    <property type="nucleotide sequence ID" value="XM_018335815.1"/>
</dbReference>
<dbReference type="GeneID" id="28900952"/>
<feature type="compositionally biased region" description="Acidic residues" evidence="1">
    <location>
        <begin position="14"/>
        <end position="28"/>
    </location>
</feature>
<dbReference type="OrthoDB" id="3358048at2759"/>
<keyword evidence="2" id="KW-0812">Transmembrane</keyword>
<evidence type="ECO:0008006" key="5">
    <source>
        <dbReference type="Google" id="ProtNLM"/>
    </source>
</evidence>
<organism evidence="3 4">
    <name type="scientific">Xylona heveae (strain CBS 132557 / TC161)</name>
    <dbReference type="NCBI Taxonomy" id="1328760"/>
    <lineage>
        <taxon>Eukaryota</taxon>
        <taxon>Fungi</taxon>
        <taxon>Dikarya</taxon>
        <taxon>Ascomycota</taxon>
        <taxon>Pezizomycotina</taxon>
        <taxon>Xylonomycetes</taxon>
        <taxon>Xylonales</taxon>
        <taxon>Xylonaceae</taxon>
        <taxon>Xylona</taxon>
    </lineage>
</organism>
<dbReference type="AlphaFoldDB" id="A0A165IX93"/>
<dbReference type="Proteomes" id="UP000076632">
    <property type="component" value="Unassembled WGS sequence"/>
</dbReference>